<dbReference type="CDD" id="cd01392">
    <property type="entry name" value="HTH_LacI"/>
    <property type="match status" value="1"/>
</dbReference>
<keyword evidence="2 6" id="KW-0238">DNA-binding</keyword>
<feature type="domain" description="HTH lacI-type" evidence="5">
    <location>
        <begin position="86"/>
        <end position="140"/>
    </location>
</feature>
<evidence type="ECO:0000256" key="3">
    <source>
        <dbReference type="ARBA" id="ARBA00023163"/>
    </source>
</evidence>
<dbReference type="SUPFAM" id="SSF47413">
    <property type="entry name" value="lambda repressor-like DNA-binding domains"/>
    <property type="match status" value="1"/>
</dbReference>
<gene>
    <name evidence="6" type="ORF">H9641_03575</name>
</gene>
<dbReference type="SMART" id="SM00354">
    <property type="entry name" value="HTH_LACI"/>
    <property type="match status" value="1"/>
</dbReference>
<proteinExistence type="predicted"/>
<protein>
    <submittedName>
        <fullName evidence="6">LacI family DNA-binding transcriptional regulator</fullName>
    </submittedName>
</protein>
<dbReference type="InterPro" id="IPR028082">
    <property type="entry name" value="Peripla_BP_I"/>
</dbReference>
<dbReference type="PANTHER" id="PTHR30146:SF109">
    <property type="entry name" value="HTH-TYPE TRANSCRIPTIONAL REGULATOR GALS"/>
    <property type="match status" value="1"/>
</dbReference>
<dbReference type="Gene3D" id="1.10.260.40">
    <property type="entry name" value="lambda repressor-like DNA-binding domains"/>
    <property type="match status" value="1"/>
</dbReference>
<keyword evidence="1" id="KW-0805">Transcription regulation</keyword>
<evidence type="ECO:0000259" key="5">
    <source>
        <dbReference type="PROSITE" id="PS50932"/>
    </source>
</evidence>
<evidence type="ECO:0000313" key="6">
    <source>
        <dbReference type="EMBL" id="MBD7979798.1"/>
    </source>
</evidence>
<evidence type="ECO:0000313" key="7">
    <source>
        <dbReference type="Proteomes" id="UP000655570"/>
    </source>
</evidence>
<dbReference type="Pfam" id="PF00356">
    <property type="entry name" value="LacI"/>
    <property type="match status" value="1"/>
</dbReference>
<sequence length="417" mass="44235">MVFLSVRARVCRVRRGVPQGSPTCSQGVTGGQARRNSPGCGGCRRSPVARRWAPGRGAREGCLRGVRRRGANRFWPPRGGESLLVAGIDEVAQAAGVSTATVSRALRGLPNVSAATRARVRAVAEELGYVPSPSAASLATGRTRTIGVITPWVSRWFFANVIEGAERALRSVGYDVLLYTFEVGEDRPRRKVDPTVLRRRVDGTLVVGLPLDDDEVRSLVDLGTPLAFVGSGPADQVTVRLDDVRTGSLATWHLIDLGHRVIGHVTGMPDLVSSWSPPVGRSTGYERALVAAGLEVSAGLVANGGFDVEGGRSSTRELLRRRPDVTAIFAASDEMAMGAILAARDLGLDVPGDLSVIGVDGHDLGELVGLTTIGQDAYQQGADASMLLMEMINGAPVPESLTYPTHLVRRASTARPR</sequence>
<dbReference type="PROSITE" id="PS50932">
    <property type="entry name" value="HTH_LACI_2"/>
    <property type="match status" value="1"/>
</dbReference>
<evidence type="ECO:0000256" key="1">
    <source>
        <dbReference type="ARBA" id="ARBA00023015"/>
    </source>
</evidence>
<accession>A0ABR8TWE2</accession>
<dbReference type="PANTHER" id="PTHR30146">
    <property type="entry name" value="LACI-RELATED TRANSCRIPTIONAL REPRESSOR"/>
    <property type="match status" value="1"/>
</dbReference>
<evidence type="ECO:0000256" key="2">
    <source>
        <dbReference type="ARBA" id="ARBA00023125"/>
    </source>
</evidence>
<dbReference type="Gene3D" id="3.40.50.2300">
    <property type="match status" value="2"/>
</dbReference>
<keyword evidence="3" id="KW-0804">Transcription</keyword>
<dbReference type="InterPro" id="IPR000843">
    <property type="entry name" value="HTH_LacI"/>
</dbReference>
<keyword evidence="7" id="KW-1185">Reference proteome</keyword>
<dbReference type="PROSITE" id="PS00356">
    <property type="entry name" value="HTH_LACI_1"/>
    <property type="match status" value="1"/>
</dbReference>
<dbReference type="Proteomes" id="UP000655570">
    <property type="component" value="Unassembled WGS sequence"/>
</dbReference>
<dbReference type="GO" id="GO:0003677">
    <property type="term" value="F:DNA binding"/>
    <property type="evidence" value="ECO:0007669"/>
    <property type="project" value="UniProtKB-KW"/>
</dbReference>
<dbReference type="InterPro" id="IPR046335">
    <property type="entry name" value="LacI/GalR-like_sensor"/>
</dbReference>
<dbReference type="CDD" id="cd06267">
    <property type="entry name" value="PBP1_LacI_sugar_binding-like"/>
    <property type="match status" value="1"/>
</dbReference>
<organism evidence="6 7">
    <name type="scientific">Oerskovia merdavium</name>
    <dbReference type="NCBI Taxonomy" id="2762227"/>
    <lineage>
        <taxon>Bacteria</taxon>
        <taxon>Bacillati</taxon>
        <taxon>Actinomycetota</taxon>
        <taxon>Actinomycetes</taxon>
        <taxon>Micrococcales</taxon>
        <taxon>Cellulomonadaceae</taxon>
        <taxon>Oerskovia</taxon>
    </lineage>
</organism>
<dbReference type="EMBL" id="JACSQF010000002">
    <property type="protein sequence ID" value="MBD7979798.1"/>
    <property type="molecule type" value="Genomic_DNA"/>
</dbReference>
<evidence type="ECO:0000256" key="4">
    <source>
        <dbReference type="SAM" id="MobiDB-lite"/>
    </source>
</evidence>
<comment type="caution">
    <text evidence="6">The sequence shown here is derived from an EMBL/GenBank/DDBJ whole genome shotgun (WGS) entry which is preliminary data.</text>
</comment>
<dbReference type="Pfam" id="PF13377">
    <property type="entry name" value="Peripla_BP_3"/>
    <property type="match status" value="1"/>
</dbReference>
<dbReference type="SUPFAM" id="SSF53822">
    <property type="entry name" value="Periplasmic binding protein-like I"/>
    <property type="match status" value="1"/>
</dbReference>
<reference evidence="6 7" key="1">
    <citation type="submission" date="2020-08" db="EMBL/GenBank/DDBJ databases">
        <title>A Genomic Blueprint of the Chicken Gut Microbiome.</title>
        <authorList>
            <person name="Gilroy R."/>
            <person name="Ravi A."/>
            <person name="Getino M."/>
            <person name="Pursley I."/>
            <person name="Horton D.L."/>
            <person name="Alikhan N.-F."/>
            <person name="Baker D."/>
            <person name="Gharbi K."/>
            <person name="Hall N."/>
            <person name="Watson M."/>
            <person name="Adriaenssens E.M."/>
            <person name="Foster-Nyarko E."/>
            <person name="Jarju S."/>
            <person name="Secka A."/>
            <person name="Antonio M."/>
            <person name="Oren A."/>
            <person name="Chaudhuri R."/>
            <person name="La Ragione R.M."/>
            <person name="Hildebrand F."/>
            <person name="Pallen M.J."/>
        </authorList>
    </citation>
    <scope>NUCLEOTIDE SEQUENCE [LARGE SCALE GENOMIC DNA]</scope>
    <source>
        <strain evidence="6 7">Sa2CUA9</strain>
    </source>
</reference>
<name>A0ABR8TWE2_9CELL</name>
<feature type="region of interest" description="Disordered" evidence="4">
    <location>
        <begin position="17"/>
        <end position="48"/>
    </location>
</feature>
<dbReference type="InterPro" id="IPR010982">
    <property type="entry name" value="Lambda_DNA-bd_dom_sf"/>
</dbReference>